<dbReference type="RefSeq" id="WP_286286512.1">
    <property type="nucleotide sequence ID" value="NZ_JASXSZ010000001.1"/>
</dbReference>
<dbReference type="Pfam" id="PF13692">
    <property type="entry name" value="Glyco_trans_1_4"/>
    <property type="match status" value="1"/>
</dbReference>
<name>A0ABT7MUY8_9MICO</name>
<dbReference type="Gene3D" id="3.40.50.2000">
    <property type="entry name" value="Glycogen Phosphorylase B"/>
    <property type="match status" value="1"/>
</dbReference>
<dbReference type="Proteomes" id="UP001235064">
    <property type="component" value="Unassembled WGS sequence"/>
</dbReference>
<dbReference type="SUPFAM" id="SSF53756">
    <property type="entry name" value="UDP-Glycosyltransferase/glycogen phosphorylase"/>
    <property type="match status" value="1"/>
</dbReference>
<sequence>MRVVSFSLVVPYVGIPHAGGELYLRHLTVLEELGHSVTVVAPSTELNRRAADRPGAPPSLILVHPDRMRPSADAIWALARPDAIRPSMRRAFRADTAVRDAVDAADVVEAQWAEMAFALGSRHRTQGSVLVVHDIPAQREWRWLQAAWRQRSPRKLIWRSWRTAVVSVTQIPALRAADITLVLSEKDAALAARSTRASRISVIDPVIWLGSDESAREDVAKVALFVASFGRRENAEAAVWLLDDVWPLVRAEHPDAELVLAGHGPPRHLVDLAARTPGVTVTGFVDSLDPYYASARVVLVPLRSGAGVKLKTIEALVRGKRIVATSIGAEGVIDVTGSHPFAVVDDARRFARETALALRTPGGADPLITEWARARYGREQYRAALERTLSTIIAGRPPGDRIRGDSVSR</sequence>
<keyword evidence="2" id="KW-1185">Reference proteome</keyword>
<organism evidence="1 2">
    <name type="scientific">Microbacterium candidum</name>
    <dbReference type="NCBI Taxonomy" id="3041922"/>
    <lineage>
        <taxon>Bacteria</taxon>
        <taxon>Bacillati</taxon>
        <taxon>Actinomycetota</taxon>
        <taxon>Actinomycetes</taxon>
        <taxon>Micrococcales</taxon>
        <taxon>Microbacteriaceae</taxon>
        <taxon>Microbacterium</taxon>
    </lineage>
</organism>
<evidence type="ECO:0000313" key="1">
    <source>
        <dbReference type="EMBL" id="MDL9978262.1"/>
    </source>
</evidence>
<dbReference type="PANTHER" id="PTHR12526">
    <property type="entry name" value="GLYCOSYLTRANSFERASE"/>
    <property type="match status" value="1"/>
</dbReference>
<proteinExistence type="predicted"/>
<evidence type="ECO:0000313" key="2">
    <source>
        <dbReference type="Proteomes" id="UP001235064"/>
    </source>
</evidence>
<dbReference type="EMBL" id="JASXSZ010000001">
    <property type="protein sequence ID" value="MDL9978262.1"/>
    <property type="molecule type" value="Genomic_DNA"/>
</dbReference>
<comment type="caution">
    <text evidence="1">The sequence shown here is derived from an EMBL/GenBank/DDBJ whole genome shotgun (WGS) entry which is preliminary data.</text>
</comment>
<protein>
    <submittedName>
        <fullName evidence="1">Glycosyltransferase</fullName>
        <ecNumber evidence="1">2.4.-.-</ecNumber>
    </submittedName>
</protein>
<gene>
    <name evidence="1" type="ORF">QSV35_02865</name>
</gene>
<reference evidence="1 2" key="1">
    <citation type="submission" date="2023-06" db="EMBL/GenBank/DDBJ databases">
        <title>Microbacterium sp. nov., isolated from a waste landfill.</title>
        <authorList>
            <person name="Wen W."/>
        </authorList>
    </citation>
    <scope>NUCLEOTIDE SEQUENCE [LARGE SCALE GENOMIC DNA]</scope>
    <source>
        <strain evidence="1 2">ASV49</strain>
    </source>
</reference>
<dbReference type="GO" id="GO:0016757">
    <property type="term" value="F:glycosyltransferase activity"/>
    <property type="evidence" value="ECO:0007669"/>
    <property type="project" value="UniProtKB-KW"/>
</dbReference>
<keyword evidence="1" id="KW-0328">Glycosyltransferase</keyword>
<dbReference type="EC" id="2.4.-.-" evidence="1"/>
<keyword evidence="1" id="KW-0808">Transferase</keyword>
<dbReference type="PANTHER" id="PTHR12526:SF600">
    <property type="entry name" value="GLYCOSYL TRANSFERASE GROUP 1"/>
    <property type="match status" value="1"/>
</dbReference>
<accession>A0ABT7MUY8</accession>